<dbReference type="EMBL" id="CP000153">
    <property type="protein sequence ID" value="ABB44870.1"/>
    <property type="molecule type" value="Genomic_DNA"/>
</dbReference>
<dbReference type="PANTHER" id="PTHR33360">
    <property type="entry name" value="TRANSPOSASE FOR INSERTION SEQUENCE ELEMENT IS200"/>
    <property type="match status" value="1"/>
</dbReference>
<dbReference type="PANTHER" id="PTHR33360:SF2">
    <property type="entry name" value="TRANSPOSASE FOR INSERTION SEQUENCE ELEMENT IS200"/>
    <property type="match status" value="1"/>
</dbReference>
<dbReference type="InterPro" id="IPR002686">
    <property type="entry name" value="Transposase_17"/>
</dbReference>
<protein>
    <submittedName>
        <fullName evidence="3">Transposase</fullName>
    </submittedName>
</protein>
<dbReference type="AlphaFoldDB" id="Q30Q61"/>
<dbReference type="Pfam" id="PF01797">
    <property type="entry name" value="Y1_Tnp"/>
    <property type="match status" value="1"/>
</dbReference>
<evidence type="ECO:0000259" key="1">
    <source>
        <dbReference type="SMART" id="SM01321"/>
    </source>
</evidence>
<dbReference type="RefSeq" id="WP_011372329.1">
    <property type="nucleotide sequence ID" value="NC_007575.1"/>
</dbReference>
<keyword evidence="4" id="KW-1185">Reference proteome</keyword>
<dbReference type="EMBL" id="CP000153">
    <property type="protein sequence ID" value="ABB43975.1"/>
    <property type="molecule type" value="Genomic_DNA"/>
</dbReference>
<reference evidence="3 4" key="2">
    <citation type="journal article" date="2008" name="Appl. Environ. Microbiol.">
        <title>Genome of the epsilonproteobacterial chemolithoautotroph Sulfurimonas denitrificans.</title>
        <authorList>
            <person name="Sievert S.M."/>
            <person name="Scott K.M."/>
            <person name="Klotz M.G."/>
            <person name="Chain P.S.G."/>
            <person name="Hauser L.J."/>
            <person name="Hemp J."/>
            <person name="Huegler M."/>
            <person name="Land M."/>
            <person name="Lapidus A."/>
            <person name="Larimer F.W."/>
            <person name="Lucas S."/>
            <person name="Malfatti S.A."/>
            <person name="Meyer F."/>
            <person name="Paulsen I.T."/>
            <person name="Ren Q."/>
            <person name="Simon J."/>
            <person name="Bailey K."/>
            <person name="Diaz E."/>
            <person name="Fitzpatrick K.A."/>
            <person name="Glover B."/>
            <person name="Gwatney N."/>
            <person name="Korajkic A."/>
            <person name="Long A."/>
            <person name="Mobberley J.M."/>
            <person name="Pantry S.N."/>
            <person name="Pazder G."/>
            <person name="Peterson S."/>
            <person name="Quintanilla J.D."/>
            <person name="Sprinkle R."/>
            <person name="Stephens J."/>
            <person name="Thomas P."/>
            <person name="Vaughn R."/>
            <person name="Weber M.J."/>
            <person name="Wooten L.L."/>
        </authorList>
    </citation>
    <scope>NUCLEOTIDE SEQUENCE [LARGE SCALE GENOMIC DNA]</scope>
    <source>
        <strain evidence="4">ATCC 33889 / DSM 1251</strain>
        <strain evidence="3">DSM 1251</strain>
    </source>
</reference>
<dbReference type="Gene3D" id="3.30.70.1290">
    <property type="entry name" value="Transposase IS200-like"/>
    <property type="match status" value="1"/>
</dbReference>
<dbReference type="HOGENOM" id="CLU_101320_2_2_7"/>
<reference evidence="3" key="1">
    <citation type="submission" date="2007-11" db="EMBL/GenBank/DDBJ databases">
        <title>Complete sequence of Sulfurimonas denitrificans ATCC 33889.</title>
        <authorList>
            <consortium name="US DOE Joint Genome Institute"/>
            <person name="Copeland A."/>
            <person name="Lucas S."/>
            <person name="Lapidus A."/>
            <person name="Barry K."/>
            <person name="Detter J.C."/>
            <person name="Glavina T."/>
            <person name="Hammon N."/>
            <person name="Israni S."/>
            <person name="Pitluck S."/>
            <person name="Chain P."/>
            <person name="Malfatti S."/>
            <person name="Shin M."/>
            <person name="Vergez L."/>
            <person name="Schmutz J."/>
            <person name="Larimer F."/>
            <person name="Land M."/>
            <person name="Kyrpides N."/>
            <person name="Lykidis A."/>
            <person name="Richardson P."/>
        </authorList>
    </citation>
    <scope>NUCLEOTIDE SEQUENCE</scope>
    <source>
        <strain>DSM 1251</strain>
    </source>
</reference>
<organism evidence="3 4">
    <name type="scientific">Sulfurimonas denitrificans (strain ATCC 33889 / DSM 1251)</name>
    <name type="common">Thiomicrospira denitrificans (strain ATCC 33889 / DSM 1251)</name>
    <dbReference type="NCBI Taxonomy" id="326298"/>
    <lineage>
        <taxon>Bacteria</taxon>
        <taxon>Pseudomonadati</taxon>
        <taxon>Campylobacterota</taxon>
        <taxon>Epsilonproteobacteria</taxon>
        <taxon>Campylobacterales</taxon>
        <taxon>Sulfurimonadaceae</taxon>
        <taxon>Sulfurimonas</taxon>
    </lineage>
</organism>
<dbReference type="SUPFAM" id="SSF143422">
    <property type="entry name" value="Transposase IS200-like"/>
    <property type="match status" value="1"/>
</dbReference>
<dbReference type="SMART" id="SM01321">
    <property type="entry name" value="Y1_Tnp"/>
    <property type="match status" value="1"/>
</dbReference>
<dbReference type="InterPro" id="IPR036515">
    <property type="entry name" value="Transposase_17_sf"/>
</dbReference>
<dbReference type="Proteomes" id="UP000002714">
    <property type="component" value="Chromosome"/>
</dbReference>
<dbReference type="KEGG" id="tdn:Suden_0696"/>
<proteinExistence type="predicted"/>
<dbReference type="GO" id="GO:0003677">
    <property type="term" value="F:DNA binding"/>
    <property type="evidence" value="ECO:0007669"/>
    <property type="project" value="InterPro"/>
</dbReference>
<dbReference type="GO" id="GO:0006313">
    <property type="term" value="P:DNA transposition"/>
    <property type="evidence" value="ECO:0007669"/>
    <property type="project" value="InterPro"/>
</dbReference>
<evidence type="ECO:0000313" key="3">
    <source>
        <dbReference type="EMBL" id="ABB44870.1"/>
    </source>
</evidence>
<dbReference type="KEGG" id="tdn:Suden_1593"/>
<sequence length="118" mass="14062">MLNSGFKRNRHSFYNLNYYLVVSIFEGKKIIYDTLEENLKNIILQNIDKHKCKLVDITIEEQSKVIIHFSAPPHIKLSSFVNNLKTVSSRLIRKDFKSLLERKDMGSHFWAMEYYIYT</sequence>
<evidence type="ECO:0000313" key="4">
    <source>
        <dbReference type="Proteomes" id="UP000002714"/>
    </source>
</evidence>
<name>Q30Q61_SULDN</name>
<dbReference type="STRING" id="326298.Suden_0696"/>
<dbReference type="eggNOG" id="COG1943">
    <property type="taxonomic scope" value="Bacteria"/>
</dbReference>
<dbReference type="NCBIfam" id="NF033573">
    <property type="entry name" value="transpos_IS200"/>
    <property type="match status" value="1"/>
</dbReference>
<evidence type="ECO:0000313" key="2">
    <source>
        <dbReference type="EMBL" id="ABB43975.1"/>
    </source>
</evidence>
<gene>
    <name evidence="2" type="ordered locus">Suden_0696</name>
    <name evidence="3" type="ordered locus">Suden_1593</name>
</gene>
<feature type="domain" description="Transposase IS200-like" evidence="1">
    <location>
        <begin position="13"/>
        <end position="118"/>
    </location>
</feature>
<dbReference type="OrthoDB" id="9798161at2"/>
<accession>Q30Q61</accession>
<dbReference type="GO" id="GO:0004803">
    <property type="term" value="F:transposase activity"/>
    <property type="evidence" value="ECO:0007669"/>
    <property type="project" value="InterPro"/>
</dbReference>